<keyword evidence="7" id="KW-0653">Protein transport</keyword>
<evidence type="ECO:0000256" key="1">
    <source>
        <dbReference type="ARBA" id="ARBA00004442"/>
    </source>
</evidence>
<dbReference type="InterPro" id="IPR013356">
    <property type="entry name" value="T2SS_GspD"/>
</dbReference>
<dbReference type="GO" id="GO:0015627">
    <property type="term" value="C:type II protein secretion system complex"/>
    <property type="evidence" value="ECO:0007669"/>
    <property type="project" value="InterPro"/>
</dbReference>
<comment type="subcellular location">
    <subcellularLocation>
        <location evidence="1 10">Cell outer membrane</location>
    </subcellularLocation>
</comment>
<feature type="domain" description="NolW-like" evidence="13">
    <location>
        <begin position="341"/>
        <end position="460"/>
    </location>
</feature>
<dbReference type="GO" id="GO:0015628">
    <property type="term" value="P:protein secretion by the type II secretion system"/>
    <property type="evidence" value="ECO:0007669"/>
    <property type="project" value="InterPro"/>
</dbReference>
<evidence type="ECO:0000313" key="15">
    <source>
        <dbReference type="EMBL" id="AVO36015.1"/>
    </source>
</evidence>
<keyword evidence="4" id="KW-1134">Transmembrane beta strand</keyword>
<feature type="domain" description="Type II/III secretion system secretin-like" evidence="12">
    <location>
        <begin position="553"/>
        <end position="720"/>
    </location>
</feature>
<evidence type="ECO:0000259" key="14">
    <source>
        <dbReference type="Pfam" id="PF21305"/>
    </source>
</evidence>
<dbReference type="InterPro" id="IPR038591">
    <property type="entry name" value="NolW-like_sf"/>
</dbReference>
<dbReference type="InterPro" id="IPR049371">
    <property type="entry name" value="GspD-like_N0"/>
</dbReference>
<dbReference type="Proteomes" id="UP000239709">
    <property type="component" value="Chromosome"/>
</dbReference>
<accession>A0A2S0MJE8</accession>
<dbReference type="PRINTS" id="PR01032">
    <property type="entry name" value="PHAGEIV"/>
</dbReference>
<keyword evidence="6" id="KW-0732">Signal</keyword>
<dbReference type="InterPro" id="IPR005644">
    <property type="entry name" value="NolW-like"/>
</dbReference>
<keyword evidence="5" id="KW-0812">Transmembrane</keyword>
<feature type="compositionally biased region" description="Polar residues" evidence="11">
    <location>
        <begin position="392"/>
        <end position="431"/>
    </location>
</feature>
<dbReference type="Gene3D" id="3.30.1370.120">
    <property type="match status" value="3"/>
</dbReference>
<evidence type="ECO:0000256" key="4">
    <source>
        <dbReference type="ARBA" id="ARBA00022452"/>
    </source>
</evidence>
<organism evidence="15 16">
    <name type="scientific">Ottowia oryzae</name>
    <dbReference type="NCBI Taxonomy" id="2109914"/>
    <lineage>
        <taxon>Bacteria</taxon>
        <taxon>Pseudomonadati</taxon>
        <taxon>Pseudomonadota</taxon>
        <taxon>Betaproteobacteria</taxon>
        <taxon>Burkholderiales</taxon>
        <taxon>Comamonadaceae</taxon>
        <taxon>Ottowia</taxon>
    </lineage>
</organism>
<keyword evidence="8" id="KW-0472">Membrane</keyword>
<gene>
    <name evidence="15" type="primary">gspD</name>
    <name evidence="15" type="ORF">C6570_06940</name>
</gene>
<dbReference type="Pfam" id="PF03958">
    <property type="entry name" value="Secretin_N"/>
    <property type="match status" value="3"/>
</dbReference>
<sequence length="799" mass="82705">MELAEAAELRTARDGNALVLTLEPSARPAAPKGDTVVAQADTSAAGEAAASRKRATAHAAPKSAAAETPSTRGNVTLDFANAEIDAVARTMATITGSNVVVDPRVKGTMTLTSTTPVSPSQAMRLFSTQLRTQGFALVESNGMYVVLPEAEAKLQSSAVSAGQPRATGGQIVTQIFRLTHENANNLVPVLRPLISPNNTINVNAGTNSLIITDYADNLQRLSRIISSLDVSNATGVEVVRLRHAVASDLAPLVARLLESGGNGTAVVAQAVPGQGNVPPAAAVNTGSGDGYRTTLVPEPRSNAIIVRAANPARLAMAKTLIEQLDQPPSARADGGTGNIYVVYLKNADATKLAVTLRAALAALPGQANTGAAGGTGGAAAMPASANTGLGGNQAQASMGQNGSSGLASGPSINAAGNNQPSTGGQIQADPSTNSLIISAPEPVYRELRAVIDKLDQRRAQVFIESLIAEVRSDKAAEFGIQWQGLLGRRDGTNVGIIGTNYGSGGDNIINLVGQFANGKPTSSNIMLPNQGMNLGLAHRVNGLFTLAALANFLQSSGSGNVLSTPTLLTLDNEEAKIIVGQNVPFVTGSYSNTGASGSTLNPFQTYERKDVGLTLRVKPQISEDGTIKMVIYQETSDVVQNSVNAAQGPTTNKRAIESSVLVDDGAIVVLGGLLEDRFANDESKVPVLGDVPVIGNLFKSQSRQNFKTNLMVFLRPVIVRDAASTEAYSLDRYELMRSVQQGHLPPANPVLPVNQGPMLPPVVPANPAAWSRTAPPPPLISAPAAGEGNYYGGTTFTSP</sequence>
<dbReference type="KEGG" id="otk:C6570_06940"/>
<dbReference type="EMBL" id="CP027666">
    <property type="protein sequence ID" value="AVO36015.1"/>
    <property type="molecule type" value="Genomic_DNA"/>
</dbReference>
<evidence type="ECO:0000259" key="13">
    <source>
        <dbReference type="Pfam" id="PF03958"/>
    </source>
</evidence>
<dbReference type="PANTHER" id="PTHR30332:SF24">
    <property type="entry name" value="SECRETIN GSPD-RELATED"/>
    <property type="match status" value="1"/>
</dbReference>
<feature type="region of interest" description="Disordered" evidence="11">
    <location>
        <begin position="390"/>
        <end position="431"/>
    </location>
</feature>
<feature type="domain" description="NolW-like" evidence="13">
    <location>
        <begin position="173"/>
        <end position="230"/>
    </location>
</feature>
<dbReference type="InterPro" id="IPR001775">
    <property type="entry name" value="GspD/PilQ"/>
</dbReference>
<evidence type="ECO:0000256" key="3">
    <source>
        <dbReference type="ARBA" id="ARBA00022448"/>
    </source>
</evidence>
<proteinExistence type="inferred from homology"/>
<dbReference type="InterPro" id="IPR050810">
    <property type="entry name" value="Bact_Secretion_Sys_Channel"/>
</dbReference>
<feature type="region of interest" description="Disordered" evidence="11">
    <location>
        <begin position="25"/>
        <end position="70"/>
    </location>
</feature>
<protein>
    <submittedName>
        <fullName evidence="15">Type II secretion system protein GspD</fullName>
    </submittedName>
</protein>
<dbReference type="PANTHER" id="PTHR30332">
    <property type="entry name" value="PROBABLE GENERAL SECRETION PATHWAY PROTEIN D"/>
    <property type="match status" value="1"/>
</dbReference>
<keyword evidence="3 10" id="KW-0813">Transport</keyword>
<dbReference type="OrthoDB" id="9775455at2"/>
<evidence type="ECO:0000256" key="7">
    <source>
        <dbReference type="ARBA" id="ARBA00022927"/>
    </source>
</evidence>
<evidence type="ECO:0000256" key="6">
    <source>
        <dbReference type="ARBA" id="ARBA00022729"/>
    </source>
</evidence>
<evidence type="ECO:0000256" key="10">
    <source>
        <dbReference type="RuleBase" id="RU004004"/>
    </source>
</evidence>
<dbReference type="GO" id="GO:0009279">
    <property type="term" value="C:cell outer membrane"/>
    <property type="evidence" value="ECO:0007669"/>
    <property type="project" value="UniProtKB-SubCell"/>
</dbReference>
<dbReference type="AlphaFoldDB" id="A0A2S0MJE8"/>
<name>A0A2S0MJE8_9BURK</name>
<comment type="similarity">
    <text evidence="2">Belongs to the bacterial secretin family. GSP D subfamily.</text>
</comment>
<evidence type="ECO:0000259" key="12">
    <source>
        <dbReference type="Pfam" id="PF00263"/>
    </source>
</evidence>
<dbReference type="Pfam" id="PF00263">
    <property type="entry name" value="Secretin"/>
    <property type="match status" value="1"/>
</dbReference>
<keyword evidence="16" id="KW-1185">Reference proteome</keyword>
<evidence type="ECO:0000256" key="5">
    <source>
        <dbReference type="ARBA" id="ARBA00022692"/>
    </source>
</evidence>
<evidence type="ECO:0000256" key="11">
    <source>
        <dbReference type="SAM" id="MobiDB-lite"/>
    </source>
</evidence>
<feature type="domain" description="GspD-like N0" evidence="14">
    <location>
        <begin position="77"/>
        <end position="144"/>
    </location>
</feature>
<feature type="domain" description="NolW-like" evidence="13">
    <location>
        <begin position="236"/>
        <end position="329"/>
    </location>
</feature>
<reference evidence="15 16" key="1">
    <citation type="submission" date="2018-03" db="EMBL/GenBank/DDBJ databases">
        <title>Genome sequencing of Ottowia sp.</title>
        <authorList>
            <person name="Kim S.-J."/>
            <person name="Heo J."/>
            <person name="Kwon S.-W."/>
        </authorList>
    </citation>
    <scope>NUCLEOTIDE SEQUENCE [LARGE SCALE GENOMIC DNA]</scope>
    <source>
        <strain evidence="15 16">KADR8-3</strain>
    </source>
</reference>
<feature type="compositionally biased region" description="Low complexity" evidence="11">
    <location>
        <begin position="38"/>
        <end position="49"/>
    </location>
</feature>
<evidence type="ECO:0000256" key="2">
    <source>
        <dbReference type="ARBA" id="ARBA00006980"/>
    </source>
</evidence>
<dbReference type="Pfam" id="PF21305">
    <property type="entry name" value="type_II_gspD_N0"/>
    <property type="match status" value="1"/>
</dbReference>
<dbReference type="PRINTS" id="PR00811">
    <property type="entry name" value="BCTERIALGSPD"/>
</dbReference>
<evidence type="ECO:0000256" key="8">
    <source>
        <dbReference type="ARBA" id="ARBA00023136"/>
    </source>
</evidence>
<keyword evidence="9" id="KW-0998">Cell outer membrane</keyword>
<dbReference type="InterPro" id="IPR004846">
    <property type="entry name" value="T2SS/T3SS_dom"/>
</dbReference>
<dbReference type="NCBIfam" id="TIGR02517">
    <property type="entry name" value="type_II_gspD"/>
    <property type="match status" value="1"/>
</dbReference>
<evidence type="ECO:0000313" key="16">
    <source>
        <dbReference type="Proteomes" id="UP000239709"/>
    </source>
</evidence>
<evidence type="ECO:0000256" key="9">
    <source>
        <dbReference type="ARBA" id="ARBA00023237"/>
    </source>
</evidence>
<feature type="compositionally biased region" description="Low complexity" evidence="11">
    <location>
        <begin position="57"/>
        <end position="66"/>
    </location>
</feature>